<gene>
    <name evidence="3" type="ORF">TL5118_02249</name>
    <name evidence="4" type="ORF">TL5120_03764</name>
</gene>
<reference evidence="4 6" key="1">
    <citation type="submission" date="2015-09" db="EMBL/GenBank/DDBJ databases">
        <authorList>
            <consortium name="Swine Surveillance"/>
        </authorList>
    </citation>
    <scope>NUCLEOTIDE SEQUENCE [LARGE SCALE GENOMIC DNA]</scope>
    <source>
        <strain evidence="4 6">5120</strain>
    </source>
</reference>
<evidence type="ECO:0000256" key="1">
    <source>
        <dbReference type="SAM" id="SignalP"/>
    </source>
</evidence>
<feature type="domain" description="Thiol:disulfide interchange protein DsbD N-terminal" evidence="2">
    <location>
        <begin position="44"/>
        <end position="145"/>
    </location>
</feature>
<dbReference type="Pfam" id="PF11412">
    <property type="entry name" value="DsbD_N"/>
    <property type="match status" value="1"/>
</dbReference>
<sequence length="273" mass="29554">MRKTRLFPFFAGMALSLSCSAAALAESWQPDMAQLTVLPGWTRDDGSRVAALQIDLAAGWKTYWRAPGDAGIPPMFELSGSRNLAAMTPHWPTPEVFSQNGMRSVGYQRSLLLPVLLRPSQTGETIRLKGRLMMGVCRDVCVPAELSINVELPPSVSGPDPRIEAALRDRPMPAAEAGLRTAHCHLRPTADGMALRAELQLPDTGGQEYAVVEVGDPLVWVAEANISRHGNMLTVETEMMHVEGDALALDRSTLRFTVLGQNRAVDVQGCVAG</sequence>
<evidence type="ECO:0000313" key="3">
    <source>
        <dbReference type="EMBL" id="CUH67576.1"/>
    </source>
</evidence>
<dbReference type="EMBL" id="CYSB01000029">
    <property type="protein sequence ID" value="CUH67576.1"/>
    <property type="molecule type" value="Genomic_DNA"/>
</dbReference>
<dbReference type="Proteomes" id="UP000051887">
    <property type="component" value="Unassembled WGS sequence"/>
</dbReference>
<name>A0A0P1FHS9_9RHOB</name>
<organism evidence="4 6">
    <name type="scientific">Thalassovita autumnalis</name>
    <dbReference type="NCBI Taxonomy" id="2072972"/>
    <lineage>
        <taxon>Bacteria</taxon>
        <taxon>Pseudomonadati</taxon>
        <taxon>Pseudomonadota</taxon>
        <taxon>Alphaproteobacteria</taxon>
        <taxon>Rhodobacterales</taxon>
        <taxon>Roseobacteraceae</taxon>
        <taxon>Thalassovita</taxon>
    </lineage>
</organism>
<proteinExistence type="predicted"/>
<keyword evidence="1" id="KW-0732">Signal</keyword>
<evidence type="ECO:0000313" key="5">
    <source>
        <dbReference type="Proteomes" id="UP000051086"/>
    </source>
</evidence>
<dbReference type="EMBL" id="CYSC01000043">
    <property type="protein sequence ID" value="CUH73947.1"/>
    <property type="molecule type" value="Genomic_DNA"/>
</dbReference>
<protein>
    <recommendedName>
        <fullName evidence="2">Thiol:disulfide interchange protein DsbD N-terminal domain-containing protein</fullName>
    </recommendedName>
</protein>
<dbReference type="PROSITE" id="PS51257">
    <property type="entry name" value="PROKAR_LIPOPROTEIN"/>
    <property type="match status" value="1"/>
</dbReference>
<feature type="signal peptide" evidence="1">
    <location>
        <begin position="1"/>
        <end position="25"/>
    </location>
</feature>
<feature type="chain" id="PRO_5009792403" description="Thiol:disulfide interchange protein DsbD N-terminal domain-containing protein" evidence="1">
    <location>
        <begin position="26"/>
        <end position="273"/>
    </location>
</feature>
<accession>A0A0P1FHS9</accession>
<dbReference type="AlphaFoldDB" id="A0A0P1FHS9"/>
<dbReference type="Proteomes" id="UP000051086">
    <property type="component" value="Unassembled WGS sequence"/>
</dbReference>
<keyword evidence="5" id="KW-1185">Reference proteome</keyword>
<dbReference type="RefSeq" id="WP_082626422.1">
    <property type="nucleotide sequence ID" value="NZ_CYSB01000029.1"/>
</dbReference>
<evidence type="ECO:0000313" key="6">
    <source>
        <dbReference type="Proteomes" id="UP000051887"/>
    </source>
</evidence>
<dbReference type="InterPro" id="IPR028250">
    <property type="entry name" value="DsbDN"/>
</dbReference>
<reference evidence="3 5" key="2">
    <citation type="submission" date="2015-09" db="EMBL/GenBank/DDBJ databases">
        <authorList>
            <person name="Rodrigo-Torres L."/>
            <person name="Arahal D.R."/>
        </authorList>
    </citation>
    <scope>NUCLEOTIDE SEQUENCE [LARGE SCALE GENOMIC DNA]</scope>
    <source>
        <strain evidence="3 5">CECT 5118</strain>
    </source>
</reference>
<evidence type="ECO:0000259" key="2">
    <source>
        <dbReference type="Pfam" id="PF11412"/>
    </source>
</evidence>
<evidence type="ECO:0000313" key="4">
    <source>
        <dbReference type="EMBL" id="CUH73947.1"/>
    </source>
</evidence>